<proteinExistence type="predicted"/>
<accession>A0ACC4E3W8</accession>
<protein>
    <submittedName>
        <fullName evidence="1">Uncharacterized protein</fullName>
    </submittedName>
</protein>
<evidence type="ECO:0000313" key="2">
    <source>
        <dbReference type="Proteomes" id="UP001638806"/>
    </source>
</evidence>
<keyword evidence="2" id="KW-1185">Reference proteome</keyword>
<evidence type="ECO:0000313" key="1">
    <source>
        <dbReference type="EMBL" id="KAL3962829.1"/>
    </source>
</evidence>
<gene>
    <name evidence="1" type="ORF">ACCO45_004352</name>
</gene>
<sequence>MRAHTQVFASAPGGLVELLKARLPTSLTILRRLQFAARAAPPSPTGRVIFVSDREPTSDEASPKPSKFTVLYGDFSDSTETQMFMYSTLEDKPLAEHTAEDRAEYEEQLLAVVDELIHLRNEFDPESRYPTTLLLGSLHADVRAILEKTGRVLPRPTGAYDKWLFRVEDLPRAESPLPDGMHWDHASFSDCEIVVSRTDIPRTAATLSKLPSSLIRLEDGTPIAWAFLGLDGSLISVHCEDGHRRMGLAKRVAGRLLRENAEELAPDGWSCADVSADNVASRAMCKSLNGKPNWVVSWILLELAETVRA</sequence>
<comment type="caution">
    <text evidence="1">The sequence shown here is derived from an EMBL/GenBank/DDBJ whole genome shotgun (WGS) entry which is preliminary data.</text>
</comment>
<reference evidence="1" key="1">
    <citation type="submission" date="2024-12" db="EMBL/GenBank/DDBJ databases">
        <title>Comparative genomics and development of molecular markers within Purpureocillium lilacinum and among Purpureocillium species.</title>
        <authorList>
            <person name="Yeh Z.-Y."/>
            <person name="Ni N.-T."/>
            <person name="Lo P.-H."/>
            <person name="Mushyakhwo K."/>
            <person name="Lin C.-F."/>
            <person name="Nai Y.-S."/>
        </authorList>
    </citation>
    <scope>NUCLEOTIDE SEQUENCE</scope>
    <source>
        <strain evidence="1">NCHU-NPUST-175</strain>
    </source>
</reference>
<organism evidence="1 2">
    <name type="scientific">Purpureocillium lilacinum</name>
    <name type="common">Paecilomyces lilacinus</name>
    <dbReference type="NCBI Taxonomy" id="33203"/>
    <lineage>
        <taxon>Eukaryota</taxon>
        <taxon>Fungi</taxon>
        <taxon>Dikarya</taxon>
        <taxon>Ascomycota</taxon>
        <taxon>Pezizomycotina</taxon>
        <taxon>Sordariomycetes</taxon>
        <taxon>Hypocreomycetidae</taxon>
        <taxon>Hypocreales</taxon>
        <taxon>Ophiocordycipitaceae</taxon>
        <taxon>Purpureocillium</taxon>
    </lineage>
</organism>
<dbReference type="EMBL" id="JBGNUJ010000003">
    <property type="protein sequence ID" value="KAL3962829.1"/>
    <property type="molecule type" value="Genomic_DNA"/>
</dbReference>
<dbReference type="Proteomes" id="UP001638806">
    <property type="component" value="Unassembled WGS sequence"/>
</dbReference>
<name>A0ACC4E3W8_PURLI</name>